<accession>A0A645BML0</accession>
<evidence type="ECO:0000313" key="2">
    <source>
        <dbReference type="EMBL" id="MPM66709.1"/>
    </source>
</evidence>
<proteinExistence type="predicted"/>
<feature type="coiled-coil region" evidence="1">
    <location>
        <begin position="36"/>
        <end position="63"/>
    </location>
</feature>
<organism evidence="2">
    <name type="scientific">bioreactor metagenome</name>
    <dbReference type="NCBI Taxonomy" id="1076179"/>
    <lineage>
        <taxon>unclassified sequences</taxon>
        <taxon>metagenomes</taxon>
        <taxon>ecological metagenomes</taxon>
    </lineage>
</organism>
<comment type="caution">
    <text evidence="2">The sequence shown here is derived from an EMBL/GenBank/DDBJ whole genome shotgun (WGS) entry which is preliminary data.</text>
</comment>
<keyword evidence="1" id="KW-0175">Coiled coil</keyword>
<reference evidence="2" key="1">
    <citation type="submission" date="2019-08" db="EMBL/GenBank/DDBJ databases">
        <authorList>
            <person name="Kucharzyk K."/>
            <person name="Murdoch R.W."/>
            <person name="Higgins S."/>
            <person name="Loffler F."/>
        </authorList>
    </citation>
    <scope>NUCLEOTIDE SEQUENCE</scope>
</reference>
<evidence type="ECO:0000256" key="1">
    <source>
        <dbReference type="SAM" id="Coils"/>
    </source>
</evidence>
<gene>
    <name evidence="2" type="ORF">SDC9_113620</name>
</gene>
<name>A0A645BML0_9ZZZZ</name>
<protein>
    <recommendedName>
        <fullName evidence="3">Cell division protein FtsL</fullName>
    </recommendedName>
</protein>
<evidence type="ECO:0008006" key="3">
    <source>
        <dbReference type="Google" id="ProtNLM"/>
    </source>
</evidence>
<sequence length="95" mass="10964">MPNKKKFRLKPRFKIGLAVIIVTALGLTFYSQEMKLREINANYAQYEGELESLNDQIGIYERMEAYAKTDEYLLNLAKQKLGLLGKNDTKFIEGN</sequence>
<dbReference type="AlphaFoldDB" id="A0A645BML0"/>
<dbReference type="EMBL" id="VSSQ01021253">
    <property type="protein sequence ID" value="MPM66709.1"/>
    <property type="molecule type" value="Genomic_DNA"/>
</dbReference>